<dbReference type="EMBL" id="GG679112">
    <property type="protein sequence ID" value="EER08295.1"/>
    <property type="molecule type" value="Genomic_DNA"/>
</dbReference>
<feature type="non-terminal residue" evidence="1">
    <location>
        <position position="1"/>
    </location>
</feature>
<keyword evidence="2" id="KW-1185">Reference proteome</keyword>
<protein>
    <submittedName>
        <fullName evidence="1">Uncharacterized protein</fullName>
    </submittedName>
</protein>
<dbReference type="RefSeq" id="XP_002776479.1">
    <property type="nucleotide sequence ID" value="XM_002776433.1"/>
</dbReference>
<accession>C5L4P8</accession>
<name>C5L4P8_PERM5</name>
<evidence type="ECO:0000313" key="2">
    <source>
        <dbReference type="Proteomes" id="UP000007800"/>
    </source>
</evidence>
<proteinExistence type="predicted"/>
<gene>
    <name evidence="1" type="ORF">Pmar_PMAR027714</name>
</gene>
<evidence type="ECO:0000313" key="1">
    <source>
        <dbReference type="EMBL" id="EER08295.1"/>
    </source>
</evidence>
<organism evidence="2">
    <name type="scientific">Perkinsus marinus (strain ATCC 50983 / TXsc)</name>
    <dbReference type="NCBI Taxonomy" id="423536"/>
    <lineage>
        <taxon>Eukaryota</taxon>
        <taxon>Sar</taxon>
        <taxon>Alveolata</taxon>
        <taxon>Perkinsozoa</taxon>
        <taxon>Perkinsea</taxon>
        <taxon>Perkinsida</taxon>
        <taxon>Perkinsidae</taxon>
        <taxon>Perkinsus</taxon>
    </lineage>
</organism>
<dbReference type="Proteomes" id="UP000007800">
    <property type="component" value="Unassembled WGS sequence"/>
</dbReference>
<reference evidence="1 2" key="1">
    <citation type="submission" date="2008-07" db="EMBL/GenBank/DDBJ databases">
        <authorList>
            <person name="El-Sayed N."/>
            <person name="Caler E."/>
            <person name="Inman J."/>
            <person name="Amedeo P."/>
            <person name="Hass B."/>
            <person name="Wortman J."/>
        </authorList>
    </citation>
    <scope>NUCLEOTIDE SEQUENCE [LARGE SCALE GENOMIC DNA]</scope>
    <source>
        <strain evidence="2">ATCC 50983 / TXsc</strain>
    </source>
</reference>
<dbReference type="GeneID" id="9064514"/>
<sequence>AMSDTYFSSAGDCVDSIIFKIPSAQMSSADVAEELVRRLQADGPNEATGCHTVGLLNKILVAGGPYLSDNLAGFVARVSDTRRDI</sequence>
<dbReference type="AlphaFoldDB" id="C5L4P8"/>
<dbReference type="InParanoid" id="C5L4P8"/>